<protein>
    <submittedName>
        <fullName evidence="1">Uncharacterized protein</fullName>
    </submittedName>
</protein>
<comment type="caution">
    <text evidence="1">The sequence shown here is derived from an EMBL/GenBank/DDBJ whole genome shotgun (WGS) entry which is preliminary data.</text>
</comment>
<dbReference type="Proteomes" id="UP001630127">
    <property type="component" value="Unassembled WGS sequence"/>
</dbReference>
<keyword evidence="2" id="KW-1185">Reference proteome</keyword>
<gene>
    <name evidence="1" type="ORF">ACH5RR_021581</name>
</gene>
<dbReference type="AlphaFoldDB" id="A0ABD2ZKM7"/>
<reference evidence="1 2" key="1">
    <citation type="submission" date="2024-11" db="EMBL/GenBank/DDBJ databases">
        <title>A near-complete genome assembly of Cinchona calisaya.</title>
        <authorList>
            <person name="Lian D.C."/>
            <person name="Zhao X.W."/>
            <person name="Wei L."/>
        </authorList>
    </citation>
    <scope>NUCLEOTIDE SEQUENCE [LARGE SCALE GENOMIC DNA]</scope>
    <source>
        <tissue evidence="1">Nenye</tissue>
    </source>
</reference>
<dbReference type="EMBL" id="JBJUIK010000009">
    <property type="protein sequence ID" value="KAL3518992.1"/>
    <property type="molecule type" value="Genomic_DNA"/>
</dbReference>
<proteinExistence type="predicted"/>
<evidence type="ECO:0000313" key="1">
    <source>
        <dbReference type="EMBL" id="KAL3518992.1"/>
    </source>
</evidence>
<organism evidence="1 2">
    <name type="scientific">Cinchona calisaya</name>
    <dbReference type="NCBI Taxonomy" id="153742"/>
    <lineage>
        <taxon>Eukaryota</taxon>
        <taxon>Viridiplantae</taxon>
        <taxon>Streptophyta</taxon>
        <taxon>Embryophyta</taxon>
        <taxon>Tracheophyta</taxon>
        <taxon>Spermatophyta</taxon>
        <taxon>Magnoliopsida</taxon>
        <taxon>eudicotyledons</taxon>
        <taxon>Gunneridae</taxon>
        <taxon>Pentapetalae</taxon>
        <taxon>asterids</taxon>
        <taxon>lamiids</taxon>
        <taxon>Gentianales</taxon>
        <taxon>Rubiaceae</taxon>
        <taxon>Cinchonoideae</taxon>
        <taxon>Cinchoneae</taxon>
        <taxon>Cinchona</taxon>
    </lineage>
</organism>
<accession>A0ABD2ZKM7</accession>
<name>A0ABD2ZKM7_9GENT</name>
<sequence>MPRVGHVDSAYLIKKPNLKNPPHDGNVDSIALNPNSAMAIKRALSEPQQGKKAVHQLLGGLASIEVQPAHQPLVDSASAEVNVEDDPKCSMHESIVPDVPRLSLKIINNHYSRPRVVLNGVLHEFSKCLPVRKTEGQPEQPIE</sequence>
<evidence type="ECO:0000313" key="2">
    <source>
        <dbReference type="Proteomes" id="UP001630127"/>
    </source>
</evidence>